<evidence type="ECO:0000313" key="2">
    <source>
        <dbReference type="Proteomes" id="UP000827872"/>
    </source>
</evidence>
<keyword evidence="2" id="KW-1185">Reference proteome</keyword>
<protein>
    <submittedName>
        <fullName evidence="1">Uncharacterized protein</fullName>
    </submittedName>
</protein>
<dbReference type="Proteomes" id="UP000827872">
    <property type="component" value="Linkage Group LG04"/>
</dbReference>
<proteinExistence type="predicted"/>
<reference evidence="1" key="1">
    <citation type="submission" date="2021-08" db="EMBL/GenBank/DDBJ databases">
        <title>The first chromosome-level gecko genome reveals the dynamic sex chromosomes of Neotropical dwarf geckos (Sphaerodactylidae: Sphaerodactylus).</title>
        <authorList>
            <person name="Pinto B.J."/>
            <person name="Keating S.E."/>
            <person name="Gamble T."/>
        </authorList>
    </citation>
    <scope>NUCLEOTIDE SEQUENCE</scope>
    <source>
        <strain evidence="1">TG3544</strain>
    </source>
</reference>
<accession>A0ACB8FKX5</accession>
<sequence>METWILVVAFLVLLLLYGIWPYRFFKKLGIPGPQPLPFIGTFHHYRKGALDFDLKCYQKYGKLWGIYDGRQPVMVILDSTIIKNILVKECYTYFTNRRDFGLNGDLDSALSLAKDEQWKRIRTVLSPTFTSGRLKEMFPIIIHNGEKLLRNVQKKAAKDEDVAMKDLFGAYSMDVITSTSFSVDVDSMNNPDDPFIMHVKKLLKFSFFSPMLILLVVFPFFMKVLEKLNVTMLPGSFMKFFKNVVQKIKRDRQKNDHTVSVAHVNLWTESVRAFFGAYSMDVITSTSFSIDVDSMNNPDDPFIMHIKKFLKFSFFSPLLILLVIFPFIAIVLEKLNVTMVPASFLNFFRNAIQKIKRDRQKNDHTNRVDFLQLMVDSQVSGENSEEAQLYKTLTDKEIVAQAMMFIFAGYRTTSSTLSFLSYSLATHPDVQQKLQEEIDEALPNQATPTYNAVLQMGYLDMVVNETLRLYPPAGRIERICKSTVEINGVTIPEGTVTLIPAYVLHRDPEYWPEPEEFRPERFTKENKESMDPYVFLPFGAGPRNCIGMRFALLSLKVALIVLLQRYSFRPCKETQIPLELDTKAIMQPTKPIMLKMVPRAPAEPEK</sequence>
<evidence type="ECO:0000313" key="1">
    <source>
        <dbReference type="EMBL" id="KAH8005924.1"/>
    </source>
</evidence>
<comment type="caution">
    <text evidence="1">The sequence shown here is derived from an EMBL/GenBank/DDBJ whole genome shotgun (WGS) entry which is preliminary data.</text>
</comment>
<name>A0ACB8FKX5_9SAUR</name>
<dbReference type="EMBL" id="CM037617">
    <property type="protein sequence ID" value="KAH8005924.1"/>
    <property type="molecule type" value="Genomic_DNA"/>
</dbReference>
<organism evidence="1 2">
    <name type="scientific">Sphaerodactylus townsendi</name>
    <dbReference type="NCBI Taxonomy" id="933632"/>
    <lineage>
        <taxon>Eukaryota</taxon>
        <taxon>Metazoa</taxon>
        <taxon>Chordata</taxon>
        <taxon>Craniata</taxon>
        <taxon>Vertebrata</taxon>
        <taxon>Euteleostomi</taxon>
        <taxon>Lepidosauria</taxon>
        <taxon>Squamata</taxon>
        <taxon>Bifurcata</taxon>
        <taxon>Gekkota</taxon>
        <taxon>Sphaerodactylidae</taxon>
        <taxon>Sphaerodactylus</taxon>
    </lineage>
</organism>
<gene>
    <name evidence="1" type="ORF">K3G42_031500</name>
</gene>